<dbReference type="Pfam" id="PF13692">
    <property type="entry name" value="Glyco_trans_1_4"/>
    <property type="match status" value="1"/>
</dbReference>
<evidence type="ECO:0000256" key="1">
    <source>
        <dbReference type="ARBA" id="ARBA00021292"/>
    </source>
</evidence>
<dbReference type="Pfam" id="PF13439">
    <property type="entry name" value="Glyco_transf_4"/>
    <property type="match status" value="1"/>
</dbReference>
<dbReference type="Gene3D" id="3.40.50.2000">
    <property type="entry name" value="Glycogen Phosphorylase B"/>
    <property type="match status" value="2"/>
</dbReference>
<comment type="caution">
    <text evidence="5">The sequence shown here is derived from an EMBL/GenBank/DDBJ whole genome shotgun (WGS) entry which is preliminary data.</text>
</comment>
<dbReference type="InterPro" id="IPR028098">
    <property type="entry name" value="Glyco_trans_4-like_N"/>
</dbReference>
<dbReference type="GO" id="GO:1901137">
    <property type="term" value="P:carbohydrate derivative biosynthetic process"/>
    <property type="evidence" value="ECO:0007669"/>
    <property type="project" value="UniProtKB-ARBA"/>
</dbReference>
<dbReference type="GO" id="GO:0016757">
    <property type="term" value="F:glycosyltransferase activity"/>
    <property type="evidence" value="ECO:0007669"/>
    <property type="project" value="UniProtKB-KW"/>
</dbReference>
<keyword evidence="2 5" id="KW-0328">Glycosyltransferase</keyword>
<evidence type="ECO:0000256" key="2">
    <source>
        <dbReference type="ARBA" id="ARBA00022676"/>
    </source>
</evidence>
<evidence type="ECO:0000256" key="3">
    <source>
        <dbReference type="ARBA" id="ARBA00022679"/>
    </source>
</evidence>
<sequence>MLGHARARLPRRPALTPPYSGSVRIAMVTDYYLPTLGGVQTAIKAHREELVRAGHHVTVFAPLAAPSPDAATVRLPTARRFAPDGYPFTWTLRAATAVLEQELVGFDVVHVHTEMFAALAAYRAARARGIPLVQTMHGRIDVYTRSVLPLPAVTTAVLAAMHRRGLGAADARIDPTAHYARTRTAQRMWRLMVGQAQQADHVIVPSEHFAGKLRAQGVRTPLTVLSNGLESSVLAAIGQPPPRHLSAGEPLRVLWCGRLSPEKRPEVFLDAMARTPGSTAVMLGDGISRAAVARRAAAIGKGRVDVRGSVPQHEVLSAMQDAHVLVSSSWDFDNQPMVLLEAVAAGLPVILADPDLAEALPPDGYLVAASPDAEGLSAALTALAGAPEHVARMSAAAIAHRPQVAQSTHRDRLLAVYDAAISARRVR</sequence>
<dbReference type="EMBL" id="JYIT01000085">
    <property type="protein sequence ID" value="KJL18777.1"/>
    <property type="molecule type" value="Genomic_DNA"/>
</dbReference>
<keyword evidence="3 5" id="KW-0808">Transferase</keyword>
<feature type="domain" description="Glycosyltransferase subfamily 4-like N-terminal" evidence="4">
    <location>
        <begin position="37"/>
        <end position="230"/>
    </location>
</feature>
<dbReference type="PATRIC" id="fig|582680.7.peg.3306"/>
<protein>
    <recommendedName>
        <fullName evidence="1">D-inositol 3-phosphate glycosyltransferase</fullName>
    </recommendedName>
</protein>
<dbReference type="PANTHER" id="PTHR45947">
    <property type="entry name" value="SULFOQUINOVOSYL TRANSFERASE SQD2"/>
    <property type="match status" value="1"/>
</dbReference>
<evidence type="ECO:0000313" key="6">
    <source>
        <dbReference type="Proteomes" id="UP000033448"/>
    </source>
</evidence>
<organism evidence="5 6">
    <name type="scientific">Microbacterium azadirachtae</name>
    <dbReference type="NCBI Taxonomy" id="582680"/>
    <lineage>
        <taxon>Bacteria</taxon>
        <taxon>Bacillati</taxon>
        <taxon>Actinomycetota</taxon>
        <taxon>Actinomycetes</taxon>
        <taxon>Micrococcales</taxon>
        <taxon>Microbacteriaceae</taxon>
        <taxon>Microbacterium</taxon>
    </lineage>
</organism>
<dbReference type="PANTHER" id="PTHR45947:SF3">
    <property type="entry name" value="SULFOQUINOVOSYL TRANSFERASE SQD2"/>
    <property type="match status" value="1"/>
</dbReference>
<dbReference type="Proteomes" id="UP000033448">
    <property type="component" value="Unassembled WGS sequence"/>
</dbReference>
<dbReference type="AlphaFoldDB" id="A0A0F0KD04"/>
<keyword evidence="6" id="KW-1185">Reference proteome</keyword>
<name>A0A0F0KD04_9MICO</name>
<reference evidence="5 6" key="1">
    <citation type="submission" date="2015-02" db="EMBL/GenBank/DDBJ databases">
        <title>Draft genome sequences of ten Microbacterium spp. with emphasis on heavy metal contaminated environments.</title>
        <authorList>
            <person name="Corretto E."/>
        </authorList>
    </citation>
    <scope>NUCLEOTIDE SEQUENCE [LARGE SCALE GENOMIC DNA]</scope>
    <source>
        <strain evidence="5 6">DSM 23848</strain>
    </source>
</reference>
<evidence type="ECO:0000259" key="4">
    <source>
        <dbReference type="Pfam" id="PF13439"/>
    </source>
</evidence>
<evidence type="ECO:0000313" key="5">
    <source>
        <dbReference type="EMBL" id="KJL18777.1"/>
    </source>
</evidence>
<dbReference type="InterPro" id="IPR050194">
    <property type="entry name" value="Glycosyltransferase_grp1"/>
</dbReference>
<proteinExistence type="predicted"/>
<gene>
    <name evidence="5" type="primary">mgs</name>
    <name evidence="5" type="ORF">RL72_03245</name>
</gene>
<accession>A0A0F0KD04</accession>
<dbReference type="SUPFAM" id="SSF53756">
    <property type="entry name" value="UDP-Glycosyltransferase/glycogen phosphorylase"/>
    <property type="match status" value="1"/>
</dbReference>